<name>A0A7V4NHL6_FERPE</name>
<organism evidence="5">
    <name type="scientific">Fervidobacterium pennivorans</name>
    <dbReference type="NCBI Taxonomy" id="93466"/>
    <lineage>
        <taxon>Bacteria</taxon>
        <taxon>Thermotogati</taxon>
        <taxon>Thermotogota</taxon>
        <taxon>Thermotogae</taxon>
        <taxon>Thermotogales</taxon>
        <taxon>Fervidobacteriaceae</taxon>
        <taxon>Fervidobacterium</taxon>
    </lineage>
</organism>
<evidence type="ECO:0000256" key="3">
    <source>
        <dbReference type="ARBA" id="ARBA00022777"/>
    </source>
</evidence>
<dbReference type="PANTHER" id="PTHR43320">
    <property type="entry name" value="SUGAR KINASE"/>
    <property type="match status" value="1"/>
</dbReference>
<proteinExistence type="inferred from homology"/>
<gene>
    <name evidence="5" type="ORF">ENT78_10245</name>
</gene>
<dbReference type="InterPro" id="IPR052700">
    <property type="entry name" value="Carb_kinase_PfkB-like"/>
</dbReference>
<dbReference type="InterPro" id="IPR029056">
    <property type="entry name" value="Ribokinase-like"/>
</dbReference>
<protein>
    <submittedName>
        <fullName evidence="5">Sugar kinase</fullName>
    </submittedName>
</protein>
<dbReference type="Gene3D" id="6.10.140.490">
    <property type="match status" value="1"/>
</dbReference>
<dbReference type="EMBL" id="DSZZ01000484">
    <property type="protein sequence ID" value="HGU53882.1"/>
    <property type="molecule type" value="Genomic_DNA"/>
</dbReference>
<reference evidence="5" key="1">
    <citation type="journal article" date="2020" name="mSystems">
        <title>Genome- and Community-Level Interaction Insights into Carbon Utilization and Element Cycling Functions of Hydrothermarchaeota in Hydrothermal Sediment.</title>
        <authorList>
            <person name="Zhou Z."/>
            <person name="Liu Y."/>
            <person name="Xu W."/>
            <person name="Pan J."/>
            <person name="Luo Z.H."/>
            <person name="Li M."/>
        </authorList>
    </citation>
    <scope>NUCLEOTIDE SEQUENCE [LARGE SCALE GENOMIC DNA]</scope>
    <source>
        <strain evidence="5">SpSt-61</strain>
    </source>
</reference>
<dbReference type="Gene3D" id="3.40.1190.30">
    <property type="match status" value="1"/>
</dbReference>
<feature type="domain" description="Carbohydrate kinase PfkB" evidence="4">
    <location>
        <begin position="2"/>
        <end position="310"/>
    </location>
</feature>
<sequence>MVLFVGELLADLITWQDFHVAEEFVMKTGGSPGNIARFASQLGVPTKILSRVGDDPIGDRILKKLEQAGVDISSVQIDKDHGTTLVFVQKTPNSPDFFVIRGADRYLKLEDDEIENILDGASIVHLSCWTLTHEQLYETTMSIVHKALGRGIQISFDPNCRDKLFSCKKINLSRVFELLKHTTYSKPSIDDALALFGMPDNLVSDCEKQKEGVFSSNEIDIELVKYYVSKFHEHGVKYVVLTAGKDGAFASDGETLVHIPASARKVVDATGAGDGFWAGIYYGLINGCDFLQSCNIGSIVAGYIVGFVGAEVDITNLKKELENNILRR</sequence>
<dbReference type="InterPro" id="IPR011611">
    <property type="entry name" value="PfkB_dom"/>
</dbReference>
<evidence type="ECO:0000259" key="4">
    <source>
        <dbReference type="Pfam" id="PF00294"/>
    </source>
</evidence>
<evidence type="ECO:0000256" key="1">
    <source>
        <dbReference type="ARBA" id="ARBA00010688"/>
    </source>
</evidence>
<dbReference type="SUPFAM" id="SSF53613">
    <property type="entry name" value="Ribokinase-like"/>
    <property type="match status" value="1"/>
</dbReference>
<dbReference type="CDD" id="cd01166">
    <property type="entry name" value="KdgK"/>
    <property type="match status" value="1"/>
</dbReference>
<dbReference type="Pfam" id="PF00294">
    <property type="entry name" value="PfkB"/>
    <property type="match status" value="1"/>
</dbReference>
<accession>A0A7V4NHL6</accession>
<dbReference type="GO" id="GO:0016301">
    <property type="term" value="F:kinase activity"/>
    <property type="evidence" value="ECO:0007669"/>
    <property type="project" value="UniProtKB-KW"/>
</dbReference>
<evidence type="ECO:0000313" key="5">
    <source>
        <dbReference type="EMBL" id="HGU53882.1"/>
    </source>
</evidence>
<comment type="similarity">
    <text evidence="1">Belongs to the carbohydrate kinase PfkB family.</text>
</comment>
<dbReference type="AlphaFoldDB" id="A0A7V4NHL6"/>
<evidence type="ECO:0000256" key="2">
    <source>
        <dbReference type="ARBA" id="ARBA00022679"/>
    </source>
</evidence>
<keyword evidence="3 5" id="KW-0418">Kinase</keyword>
<dbReference type="Gene3D" id="3.40.1620.20">
    <property type="match status" value="1"/>
</dbReference>
<comment type="caution">
    <text evidence="5">The sequence shown here is derived from an EMBL/GenBank/DDBJ whole genome shotgun (WGS) entry which is preliminary data.</text>
</comment>
<keyword evidence="2" id="KW-0808">Transferase</keyword>